<accession>A0ABZ1AJP7</accession>
<evidence type="ECO:0000313" key="7">
    <source>
        <dbReference type="Proteomes" id="UP001626593"/>
    </source>
</evidence>
<organism evidence="6 7">
    <name type="scientific">Aromatoleum evansii</name>
    <name type="common">Azoarcus evansii</name>
    <dbReference type="NCBI Taxonomy" id="59406"/>
    <lineage>
        <taxon>Bacteria</taxon>
        <taxon>Pseudomonadati</taxon>
        <taxon>Pseudomonadota</taxon>
        <taxon>Betaproteobacteria</taxon>
        <taxon>Rhodocyclales</taxon>
        <taxon>Rhodocyclaceae</taxon>
        <taxon>Aromatoleum</taxon>
    </lineage>
</organism>
<dbReference type="Pfam" id="PF03466">
    <property type="entry name" value="LysR_substrate"/>
    <property type="match status" value="1"/>
</dbReference>
<feature type="domain" description="HTH lysR-type" evidence="5">
    <location>
        <begin position="23"/>
        <end position="80"/>
    </location>
</feature>
<evidence type="ECO:0000313" key="6">
    <source>
        <dbReference type="EMBL" id="WRL44782.1"/>
    </source>
</evidence>
<keyword evidence="2" id="KW-0805">Transcription regulation</keyword>
<reference evidence="6 7" key="1">
    <citation type="submission" date="2023-12" db="EMBL/GenBank/DDBJ databases">
        <title>A. evansii MAY27, complete genome.</title>
        <authorList>
            <person name="Wang Y."/>
        </authorList>
    </citation>
    <scope>NUCLEOTIDE SEQUENCE [LARGE SCALE GENOMIC DNA]</scope>
    <source>
        <strain evidence="6 7">MAY27</strain>
    </source>
</reference>
<dbReference type="PRINTS" id="PR00039">
    <property type="entry name" value="HTHLYSR"/>
</dbReference>
<dbReference type="Pfam" id="PF00126">
    <property type="entry name" value="HTH_1"/>
    <property type="match status" value="1"/>
</dbReference>
<dbReference type="CDD" id="cd08422">
    <property type="entry name" value="PBP2_CrgA_like"/>
    <property type="match status" value="1"/>
</dbReference>
<comment type="similarity">
    <text evidence="1">Belongs to the LysR transcriptional regulatory family.</text>
</comment>
<dbReference type="InterPro" id="IPR036388">
    <property type="entry name" value="WH-like_DNA-bd_sf"/>
</dbReference>
<dbReference type="PANTHER" id="PTHR30537">
    <property type="entry name" value="HTH-TYPE TRANSCRIPTIONAL REGULATOR"/>
    <property type="match status" value="1"/>
</dbReference>
<dbReference type="PROSITE" id="PS50931">
    <property type="entry name" value="HTH_LYSR"/>
    <property type="match status" value="1"/>
</dbReference>
<dbReference type="Gene3D" id="3.40.190.290">
    <property type="match status" value="1"/>
</dbReference>
<dbReference type="InterPro" id="IPR058163">
    <property type="entry name" value="LysR-type_TF_proteobact-type"/>
</dbReference>
<evidence type="ECO:0000256" key="2">
    <source>
        <dbReference type="ARBA" id="ARBA00023015"/>
    </source>
</evidence>
<gene>
    <name evidence="6" type="ORF">U5817_16375</name>
</gene>
<sequence>MGLIGSKIADPSKLFVAPRRTMDRLQAMEVFVRVAEAGSFTAVADRLNVARSAITRQIAALEAHLGTKLLARSTRRLSLTSSGSAYLEKCREILAMVEAAEGDLAGEKQAPRGQIRASVPMSFGVRHLMPLVADFITTYPEVSVDVEFSDRRVNLIEEGMDFAVRISEQIDPSLVIRRLSRSSLAVVASPDYLDRHGRPQHPDELLQHHCLTYTLGSSLGWNFTVNGETHSVPVKGRFRANNGDALLDAAIRGLGVVREPSFLTSQAVRAGLLEVLLPEYSTTELHIYAVFPGTRYVPHRVRTLVDYLAERIGPVPYWD</sequence>
<dbReference type="InterPro" id="IPR005119">
    <property type="entry name" value="LysR_subst-bd"/>
</dbReference>
<dbReference type="InterPro" id="IPR000847">
    <property type="entry name" value="LysR_HTH_N"/>
</dbReference>
<dbReference type="Proteomes" id="UP001626593">
    <property type="component" value="Chromosome"/>
</dbReference>
<evidence type="ECO:0000256" key="4">
    <source>
        <dbReference type="ARBA" id="ARBA00023163"/>
    </source>
</evidence>
<dbReference type="InterPro" id="IPR036390">
    <property type="entry name" value="WH_DNA-bd_sf"/>
</dbReference>
<keyword evidence="3" id="KW-0238">DNA-binding</keyword>
<keyword evidence="4" id="KW-0804">Transcription</keyword>
<dbReference type="RefSeq" id="WP_407278081.1">
    <property type="nucleotide sequence ID" value="NZ_CP141259.1"/>
</dbReference>
<dbReference type="EMBL" id="CP141259">
    <property type="protein sequence ID" value="WRL44782.1"/>
    <property type="molecule type" value="Genomic_DNA"/>
</dbReference>
<evidence type="ECO:0000256" key="1">
    <source>
        <dbReference type="ARBA" id="ARBA00009437"/>
    </source>
</evidence>
<dbReference type="SUPFAM" id="SSF53850">
    <property type="entry name" value="Periplasmic binding protein-like II"/>
    <property type="match status" value="1"/>
</dbReference>
<dbReference type="Gene3D" id="1.10.10.10">
    <property type="entry name" value="Winged helix-like DNA-binding domain superfamily/Winged helix DNA-binding domain"/>
    <property type="match status" value="1"/>
</dbReference>
<protein>
    <submittedName>
        <fullName evidence="6">LysR family transcriptional regulator</fullName>
    </submittedName>
</protein>
<evidence type="ECO:0000256" key="3">
    <source>
        <dbReference type="ARBA" id="ARBA00023125"/>
    </source>
</evidence>
<dbReference type="PANTHER" id="PTHR30537:SF5">
    <property type="entry name" value="HTH-TYPE TRANSCRIPTIONAL ACTIVATOR TTDR-RELATED"/>
    <property type="match status" value="1"/>
</dbReference>
<evidence type="ECO:0000259" key="5">
    <source>
        <dbReference type="PROSITE" id="PS50931"/>
    </source>
</evidence>
<keyword evidence="7" id="KW-1185">Reference proteome</keyword>
<proteinExistence type="inferred from homology"/>
<name>A0ABZ1AJP7_AROEV</name>
<dbReference type="SUPFAM" id="SSF46785">
    <property type="entry name" value="Winged helix' DNA-binding domain"/>
    <property type="match status" value="1"/>
</dbReference>